<dbReference type="Gene3D" id="1.10.357.10">
    <property type="entry name" value="Tetracycline Repressor, domain 2"/>
    <property type="match status" value="1"/>
</dbReference>
<proteinExistence type="predicted"/>
<dbReference type="PRINTS" id="PR00400">
    <property type="entry name" value="TETREPRESSOR"/>
</dbReference>
<keyword evidence="2" id="KW-0805">Transcription regulation</keyword>
<evidence type="ECO:0000256" key="2">
    <source>
        <dbReference type="ARBA" id="ARBA00023015"/>
    </source>
</evidence>
<dbReference type="GO" id="GO:0046677">
    <property type="term" value="P:response to antibiotic"/>
    <property type="evidence" value="ECO:0007669"/>
    <property type="project" value="InterPro"/>
</dbReference>
<dbReference type="AlphaFoldDB" id="A0A7S8MW64"/>
<dbReference type="GO" id="GO:0045892">
    <property type="term" value="P:negative regulation of DNA-templated transcription"/>
    <property type="evidence" value="ECO:0007669"/>
    <property type="project" value="InterPro"/>
</dbReference>
<name>A0A7S8MW64_9MICO</name>
<dbReference type="PROSITE" id="PS50977">
    <property type="entry name" value="HTH_TETR_2"/>
    <property type="match status" value="1"/>
</dbReference>
<dbReference type="Pfam" id="PF02909">
    <property type="entry name" value="TetR_C_1"/>
    <property type="match status" value="1"/>
</dbReference>
<evidence type="ECO:0000256" key="4">
    <source>
        <dbReference type="ARBA" id="ARBA00023163"/>
    </source>
</evidence>
<accession>A0A7S8MW64</accession>
<gene>
    <name evidence="7" type="ORF">IT882_09620</name>
</gene>
<dbReference type="Gene3D" id="1.10.10.60">
    <property type="entry name" value="Homeodomain-like"/>
    <property type="match status" value="1"/>
</dbReference>
<evidence type="ECO:0000313" key="8">
    <source>
        <dbReference type="Proteomes" id="UP000594480"/>
    </source>
</evidence>
<dbReference type="SUPFAM" id="SSF46689">
    <property type="entry name" value="Homeodomain-like"/>
    <property type="match status" value="1"/>
</dbReference>
<dbReference type="InterPro" id="IPR001647">
    <property type="entry name" value="HTH_TetR"/>
</dbReference>
<keyword evidence="4" id="KW-0804">Transcription</keyword>
<dbReference type="SUPFAM" id="SSF48498">
    <property type="entry name" value="Tetracyclin repressor-like, C-terminal domain"/>
    <property type="match status" value="1"/>
</dbReference>
<protein>
    <submittedName>
        <fullName evidence="7">TetR/AcrR family transcriptional regulator</fullName>
    </submittedName>
</protein>
<dbReference type="PANTHER" id="PTHR30055:SF151">
    <property type="entry name" value="TRANSCRIPTIONAL REGULATORY PROTEIN"/>
    <property type="match status" value="1"/>
</dbReference>
<feature type="DNA-binding region" description="H-T-H motif" evidence="5">
    <location>
        <begin position="34"/>
        <end position="53"/>
    </location>
</feature>
<organism evidence="7 8">
    <name type="scientific">Microbacterium schleiferi</name>
    <dbReference type="NCBI Taxonomy" id="69362"/>
    <lineage>
        <taxon>Bacteria</taxon>
        <taxon>Bacillati</taxon>
        <taxon>Actinomycetota</taxon>
        <taxon>Actinomycetes</taxon>
        <taxon>Micrococcales</taxon>
        <taxon>Microbacteriaceae</taxon>
        <taxon>Microbacterium</taxon>
    </lineage>
</organism>
<evidence type="ECO:0000256" key="5">
    <source>
        <dbReference type="PROSITE-ProRule" id="PRU00335"/>
    </source>
</evidence>
<evidence type="ECO:0000259" key="6">
    <source>
        <dbReference type="PROSITE" id="PS50977"/>
    </source>
</evidence>
<keyword evidence="3 5" id="KW-0238">DNA-binding</keyword>
<dbReference type="RefSeq" id="WP_195691697.1">
    <property type="nucleotide sequence ID" value="NZ_CP064760.1"/>
</dbReference>
<dbReference type="InterPro" id="IPR009057">
    <property type="entry name" value="Homeodomain-like_sf"/>
</dbReference>
<dbReference type="InterPro" id="IPR004111">
    <property type="entry name" value="Repressor_TetR_C"/>
</dbReference>
<reference evidence="7 8" key="1">
    <citation type="submission" date="2020-11" db="EMBL/GenBank/DDBJ databases">
        <title>Amino acid is mineralized and recycled by bacteria in oceanic microbiome.</title>
        <authorList>
            <person name="Zheng L.Y."/>
        </authorList>
    </citation>
    <scope>NUCLEOTIDE SEQUENCE [LARGE SCALE GENOMIC DNA]</scope>
    <source>
        <strain evidence="7 8">A32-1</strain>
    </source>
</reference>
<evidence type="ECO:0000256" key="3">
    <source>
        <dbReference type="ARBA" id="ARBA00023125"/>
    </source>
</evidence>
<dbReference type="GO" id="GO:0003700">
    <property type="term" value="F:DNA-binding transcription factor activity"/>
    <property type="evidence" value="ECO:0007669"/>
    <property type="project" value="TreeGrafter"/>
</dbReference>
<keyword evidence="8" id="KW-1185">Reference proteome</keyword>
<dbReference type="Proteomes" id="UP000594480">
    <property type="component" value="Chromosome"/>
</dbReference>
<dbReference type="GO" id="GO:0000976">
    <property type="term" value="F:transcription cis-regulatory region binding"/>
    <property type="evidence" value="ECO:0007669"/>
    <property type="project" value="TreeGrafter"/>
</dbReference>
<dbReference type="InterPro" id="IPR003012">
    <property type="entry name" value="Tet_transcr_reg_TetR"/>
</dbReference>
<dbReference type="KEGG" id="msf:IT882_09620"/>
<evidence type="ECO:0000256" key="1">
    <source>
        <dbReference type="ARBA" id="ARBA00022491"/>
    </source>
</evidence>
<dbReference type="EMBL" id="CP064760">
    <property type="protein sequence ID" value="QPE03595.1"/>
    <property type="molecule type" value="Genomic_DNA"/>
</dbReference>
<dbReference type="PANTHER" id="PTHR30055">
    <property type="entry name" value="HTH-TYPE TRANSCRIPTIONAL REGULATOR RUTR"/>
    <property type="match status" value="1"/>
</dbReference>
<keyword evidence="1" id="KW-0678">Repressor</keyword>
<dbReference type="InterPro" id="IPR050109">
    <property type="entry name" value="HTH-type_TetR-like_transc_reg"/>
</dbReference>
<dbReference type="Pfam" id="PF00440">
    <property type="entry name" value="TetR_N"/>
    <property type="match status" value="1"/>
</dbReference>
<dbReference type="InterPro" id="IPR036271">
    <property type="entry name" value="Tet_transcr_reg_TetR-rel_C_sf"/>
</dbReference>
<feature type="domain" description="HTH tetR-type" evidence="6">
    <location>
        <begin position="11"/>
        <end position="71"/>
    </location>
</feature>
<sequence>MPQSRPQARGGLDRDRIVDGAVALADDIGLEPLTIRRLADHLGVRPMTIYHYVKNKDDIVDGMVGRVFDEVERPSTDVPWKDAIASRARSLREALRRHPWAIPIMESRRTPGSDILDHHEALMSVWLSTGFPLAVVAHGLVVVDAFVYGFALQEAALPLGGGGGDLAEASDQIIAPLSAEAYPSLLRFTAEYVMQPGYDFRDSFEAGLGIVLDGIERRGVEIGGRSRVSGSSGADSSLL</sequence>
<evidence type="ECO:0000313" key="7">
    <source>
        <dbReference type="EMBL" id="QPE03595.1"/>
    </source>
</evidence>